<gene>
    <name evidence="1" type="ORF">L2E82_01573</name>
</gene>
<accession>A0ACB9H0T9</accession>
<name>A0ACB9H0T9_CICIN</name>
<protein>
    <submittedName>
        <fullName evidence="1">Uncharacterized protein</fullName>
    </submittedName>
</protein>
<evidence type="ECO:0000313" key="1">
    <source>
        <dbReference type="EMBL" id="KAI3788795.1"/>
    </source>
</evidence>
<reference evidence="2" key="1">
    <citation type="journal article" date="2022" name="Mol. Ecol. Resour.">
        <title>The genomes of chicory, endive, great burdock and yacon provide insights into Asteraceae palaeo-polyploidization history and plant inulin production.</title>
        <authorList>
            <person name="Fan W."/>
            <person name="Wang S."/>
            <person name="Wang H."/>
            <person name="Wang A."/>
            <person name="Jiang F."/>
            <person name="Liu H."/>
            <person name="Zhao H."/>
            <person name="Xu D."/>
            <person name="Zhang Y."/>
        </authorList>
    </citation>
    <scope>NUCLEOTIDE SEQUENCE [LARGE SCALE GENOMIC DNA]</scope>
    <source>
        <strain evidence="2">cv. Punajuju</strain>
    </source>
</reference>
<sequence length="101" mass="11133">MKTDSPGKEPQKPTTDYLLSLFPLSLFSLSLFVLYKRSLVGETTPRVAMVVAVYGGDSIDEEGERNAGVISDGRRFVSSISIPGRSFLFVWSSGVPLIYRK</sequence>
<evidence type="ECO:0000313" key="2">
    <source>
        <dbReference type="Proteomes" id="UP001055811"/>
    </source>
</evidence>
<organism evidence="1 2">
    <name type="scientific">Cichorium intybus</name>
    <name type="common">Chicory</name>
    <dbReference type="NCBI Taxonomy" id="13427"/>
    <lineage>
        <taxon>Eukaryota</taxon>
        <taxon>Viridiplantae</taxon>
        <taxon>Streptophyta</taxon>
        <taxon>Embryophyta</taxon>
        <taxon>Tracheophyta</taxon>
        <taxon>Spermatophyta</taxon>
        <taxon>Magnoliopsida</taxon>
        <taxon>eudicotyledons</taxon>
        <taxon>Gunneridae</taxon>
        <taxon>Pentapetalae</taxon>
        <taxon>asterids</taxon>
        <taxon>campanulids</taxon>
        <taxon>Asterales</taxon>
        <taxon>Asteraceae</taxon>
        <taxon>Cichorioideae</taxon>
        <taxon>Cichorieae</taxon>
        <taxon>Cichoriinae</taxon>
        <taxon>Cichorium</taxon>
    </lineage>
</organism>
<keyword evidence="2" id="KW-1185">Reference proteome</keyword>
<comment type="caution">
    <text evidence="1">The sequence shown here is derived from an EMBL/GenBank/DDBJ whole genome shotgun (WGS) entry which is preliminary data.</text>
</comment>
<dbReference type="EMBL" id="CM042009">
    <property type="protein sequence ID" value="KAI3788795.1"/>
    <property type="molecule type" value="Genomic_DNA"/>
</dbReference>
<dbReference type="Proteomes" id="UP001055811">
    <property type="component" value="Linkage Group LG01"/>
</dbReference>
<reference evidence="1 2" key="2">
    <citation type="journal article" date="2022" name="Mol. Ecol. Resour.">
        <title>The genomes of chicory, endive, great burdock and yacon provide insights into Asteraceae paleo-polyploidization history and plant inulin production.</title>
        <authorList>
            <person name="Fan W."/>
            <person name="Wang S."/>
            <person name="Wang H."/>
            <person name="Wang A."/>
            <person name="Jiang F."/>
            <person name="Liu H."/>
            <person name="Zhao H."/>
            <person name="Xu D."/>
            <person name="Zhang Y."/>
        </authorList>
    </citation>
    <scope>NUCLEOTIDE SEQUENCE [LARGE SCALE GENOMIC DNA]</scope>
    <source>
        <strain evidence="2">cv. Punajuju</strain>
        <tissue evidence="1">Leaves</tissue>
    </source>
</reference>
<proteinExistence type="predicted"/>